<dbReference type="AlphaFoldDB" id="A0A1E4TXT3"/>
<proteinExistence type="predicted"/>
<sequence>MPSIEVIKGNIHKSVPDSTYEIFIKPLYEKVKDAGLGTKFDPDVHLSCKAEDIETLKTYTLQDLGITNPKRAVNDFAACDPLPLFTQEAIDIIRREIMTESTFKKYARLANLSTSALDVQLGGFTKYGTSPFLKDALSHPRTLEVFSKVIGLQVRNFCDFENGHINFGIKSKEQAAIERESITEIEAKTQLFLKGDSSAIDSVVNWHFDSNPYTAVIMLSPTDEMIGGETALTKGSGEIVLTKQTPQGSVSLVQAGAIRHLALLPFCVTERIAIAQALLPADPLLNDVTVITTIKPSVLHRTRYNEFYPDWIEYRMGVLEARVRNLKQTVRKKADNGEDFDQLETIEQLKELINYVKGTYREFEVIDEGLATID</sequence>
<organism evidence="1 2">
    <name type="scientific">Pachysolen tannophilus NRRL Y-2460</name>
    <dbReference type="NCBI Taxonomy" id="669874"/>
    <lineage>
        <taxon>Eukaryota</taxon>
        <taxon>Fungi</taxon>
        <taxon>Dikarya</taxon>
        <taxon>Ascomycota</taxon>
        <taxon>Saccharomycotina</taxon>
        <taxon>Pichiomycetes</taxon>
        <taxon>Pachysolenaceae</taxon>
        <taxon>Pachysolen</taxon>
    </lineage>
</organism>
<gene>
    <name evidence="1" type="ORF">PACTADRAFT_32073</name>
</gene>
<reference evidence="2" key="1">
    <citation type="submission" date="2016-05" db="EMBL/GenBank/DDBJ databases">
        <title>Comparative genomics of biotechnologically important yeasts.</title>
        <authorList>
            <consortium name="DOE Joint Genome Institute"/>
            <person name="Riley R."/>
            <person name="Haridas S."/>
            <person name="Wolfe K.H."/>
            <person name="Lopes M.R."/>
            <person name="Hittinger C.T."/>
            <person name="Goker M."/>
            <person name="Salamov A."/>
            <person name="Wisecaver J."/>
            <person name="Long T.M."/>
            <person name="Aerts A.L."/>
            <person name="Barry K."/>
            <person name="Choi C."/>
            <person name="Clum A."/>
            <person name="Coughlan A.Y."/>
            <person name="Deshpande S."/>
            <person name="Douglass A.P."/>
            <person name="Hanson S.J."/>
            <person name="Klenk H.-P."/>
            <person name="Labutti K."/>
            <person name="Lapidus A."/>
            <person name="Lindquist E."/>
            <person name="Lipzen A."/>
            <person name="Meier-Kolthoff J.P."/>
            <person name="Ohm R.A."/>
            <person name="Otillar R.P."/>
            <person name="Pangilinan J."/>
            <person name="Peng Y."/>
            <person name="Rokas A."/>
            <person name="Rosa C.A."/>
            <person name="Scheuner C."/>
            <person name="Sibirny A.A."/>
            <person name="Slot J.C."/>
            <person name="Stielow J.B."/>
            <person name="Sun H."/>
            <person name="Kurtzman C.P."/>
            <person name="Blackwell M."/>
            <person name="Grigoriev I.V."/>
            <person name="Jeffries T.W."/>
        </authorList>
    </citation>
    <scope>NUCLEOTIDE SEQUENCE [LARGE SCALE GENOMIC DNA]</scope>
    <source>
        <strain evidence="2">NRRL Y-2460</strain>
    </source>
</reference>
<protein>
    <submittedName>
        <fullName evidence="1">Uncharacterized protein</fullName>
    </submittedName>
</protein>
<dbReference type="OrthoDB" id="10256055at2759"/>
<name>A0A1E4TXT3_PACTA</name>
<dbReference type="Proteomes" id="UP000094236">
    <property type="component" value="Unassembled WGS sequence"/>
</dbReference>
<dbReference type="PANTHER" id="PTHR41677">
    <property type="entry name" value="YALI0B19030P"/>
    <property type="match status" value="1"/>
</dbReference>
<accession>A0A1E4TXT3</accession>
<keyword evidence="2" id="KW-1185">Reference proteome</keyword>
<evidence type="ECO:0000313" key="2">
    <source>
        <dbReference type="Proteomes" id="UP000094236"/>
    </source>
</evidence>
<evidence type="ECO:0000313" key="1">
    <source>
        <dbReference type="EMBL" id="ODV96570.1"/>
    </source>
</evidence>
<dbReference type="EMBL" id="KV454012">
    <property type="protein sequence ID" value="ODV96570.1"/>
    <property type="molecule type" value="Genomic_DNA"/>
</dbReference>
<dbReference type="STRING" id="669874.A0A1E4TXT3"/>
<dbReference type="PANTHER" id="PTHR41677:SF1">
    <property type="entry name" value="FE2OG DIOXYGENASE DOMAIN-CONTAINING PROTEIN"/>
    <property type="match status" value="1"/>
</dbReference>